<dbReference type="RefSeq" id="WP_184998301.1">
    <property type="nucleotide sequence ID" value="NZ_BOMK01000070.1"/>
</dbReference>
<evidence type="ECO:0000313" key="2">
    <source>
        <dbReference type="Proteomes" id="UP000578112"/>
    </source>
</evidence>
<sequence length="150" mass="16711">MELRPELCPPAVSSERVAQLRAAIEDIAQLLECGEPADAAIATFNADTGHSYNAEHFLTYWESRDVEDFALEAARPSRPKVPDITRDELVEIVRRILAAEDASDYYLLLLTTNVPHPRVGDLIFRPPPDLVDAPPERIVDTALSYQSITL</sequence>
<reference evidence="1 2" key="1">
    <citation type="submission" date="2020-08" db="EMBL/GenBank/DDBJ databases">
        <title>Sequencing the genomes of 1000 actinobacteria strains.</title>
        <authorList>
            <person name="Klenk H.-P."/>
        </authorList>
    </citation>
    <scope>NUCLEOTIDE SEQUENCE [LARGE SCALE GENOMIC DNA]</scope>
    <source>
        <strain evidence="1 2">DSM 43149</strain>
    </source>
</reference>
<organism evidence="1 2">
    <name type="scientific">Actinoplanes digitatis</name>
    <dbReference type="NCBI Taxonomy" id="1868"/>
    <lineage>
        <taxon>Bacteria</taxon>
        <taxon>Bacillati</taxon>
        <taxon>Actinomycetota</taxon>
        <taxon>Actinomycetes</taxon>
        <taxon>Micromonosporales</taxon>
        <taxon>Micromonosporaceae</taxon>
        <taxon>Actinoplanes</taxon>
    </lineage>
</organism>
<comment type="caution">
    <text evidence="1">The sequence shown here is derived from an EMBL/GenBank/DDBJ whole genome shotgun (WGS) entry which is preliminary data.</text>
</comment>
<dbReference type="EMBL" id="JACHNH010000001">
    <property type="protein sequence ID" value="MBB4767255.1"/>
    <property type="molecule type" value="Genomic_DNA"/>
</dbReference>
<dbReference type="Gene3D" id="1.10.1200.20">
    <property type="entry name" value="Colicin E immunity protein"/>
    <property type="match status" value="1"/>
</dbReference>
<dbReference type="SUPFAM" id="SSF47345">
    <property type="entry name" value="Colicin E immunity proteins"/>
    <property type="match status" value="1"/>
</dbReference>
<dbReference type="InterPro" id="IPR035900">
    <property type="entry name" value="Colicin_E_sf"/>
</dbReference>
<proteinExistence type="predicted"/>
<keyword evidence="2" id="KW-1185">Reference proteome</keyword>
<name>A0A7W7MUZ2_9ACTN</name>
<gene>
    <name evidence="1" type="ORF">BJ971_007811</name>
</gene>
<dbReference type="AlphaFoldDB" id="A0A7W7MUZ2"/>
<evidence type="ECO:0000313" key="1">
    <source>
        <dbReference type="EMBL" id="MBB4767255.1"/>
    </source>
</evidence>
<accession>A0A7W7MUZ2</accession>
<dbReference type="Proteomes" id="UP000578112">
    <property type="component" value="Unassembled WGS sequence"/>
</dbReference>
<protein>
    <submittedName>
        <fullName evidence="1">Uncharacterized protein</fullName>
    </submittedName>
</protein>